<reference evidence="3" key="1">
    <citation type="journal article" date="2020" name="mSystems">
        <title>Genome- and Community-Level Interaction Insights into Carbon Utilization and Element Cycling Functions of Hydrothermarchaeota in Hydrothermal Sediment.</title>
        <authorList>
            <person name="Zhou Z."/>
            <person name="Liu Y."/>
            <person name="Xu W."/>
            <person name="Pan J."/>
            <person name="Luo Z.H."/>
            <person name="Li M."/>
        </authorList>
    </citation>
    <scope>NUCLEOTIDE SEQUENCE [LARGE SCALE GENOMIC DNA]</scope>
    <source>
        <strain evidence="3">SpSt-301</strain>
    </source>
</reference>
<evidence type="ECO:0000256" key="2">
    <source>
        <dbReference type="HAMAP-Rule" id="MF_00048"/>
    </source>
</evidence>
<dbReference type="InterPro" id="IPR003509">
    <property type="entry name" value="UPF0102_YraN-like"/>
</dbReference>
<name>A0A7C1J4G6_9THEO</name>
<dbReference type="SUPFAM" id="SSF52980">
    <property type="entry name" value="Restriction endonuclease-like"/>
    <property type="match status" value="1"/>
</dbReference>
<dbReference type="NCBIfam" id="NF009154">
    <property type="entry name" value="PRK12497.3-3"/>
    <property type="match status" value="1"/>
</dbReference>
<gene>
    <name evidence="3" type="ORF">ENQ35_01385</name>
</gene>
<dbReference type="Gene3D" id="3.40.1350.10">
    <property type="match status" value="1"/>
</dbReference>
<comment type="similarity">
    <text evidence="1 2">Belongs to the UPF0102 family.</text>
</comment>
<dbReference type="InterPro" id="IPR011856">
    <property type="entry name" value="tRNA_endonuc-like_dom_sf"/>
</dbReference>
<dbReference type="InterPro" id="IPR011335">
    <property type="entry name" value="Restrct_endonuc-II-like"/>
</dbReference>
<dbReference type="NCBIfam" id="TIGR00252">
    <property type="entry name" value="YraN family protein"/>
    <property type="match status" value="1"/>
</dbReference>
<dbReference type="AlphaFoldDB" id="A0A7C1J4G6"/>
<accession>A0A7C1J4G6</accession>
<comment type="caution">
    <text evidence="3">The sequence shown here is derived from an EMBL/GenBank/DDBJ whole genome shotgun (WGS) entry which is preliminary data.</text>
</comment>
<dbReference type="EMBL" id="DSMV01000089">
    <property type="protein sequence ID" value="HDW51389.1"/>
    <property type="molecule type" value="Genomic_DNA"/>
</dbReference>
<organism evidence="3">
    <name type="scientific">Ammonifex degensii</name>
    <dbReference type="NCBI Taxonomy" id="42838"/>
    <lineage>
        <taxon>Bacteria</taxon>
        <taxon>Bacillati</taxon>
        <taxon>Bacillota</taxon>
        <taxon>Clostridia</taxon>
        <taxon>Thermoanaerobacterales</taxon>
        <taxon>Thermoanaerobacteraceae</taxon>
        <taxon>Ammonifex</taxon>
    </lineage>
</organism>
<evidence type="ECO:0000313" key="3">
    <source>
        <dbReference type="EMBL" id="HDW51389.1"/>
    </source>
</evidence>
<dbReference type="PANTHER" id="PTHR34039:SF1">
    <property type="entry name" value="UPF0102 PROTEIN YRAN"/>
    <property type="match status" value="1"/>
</dbReference>
<sequence>MRQQYGSEAEAVAAAHLKRKGYQILAQNYRCPYGEIDLIALDQGTLVFVEVRAKSSLRFGTPQESVGYKKQQKLREVARYYLANEWRRGSLCRFDVVAIRLDRESRKIKSIEHIKNAF</sequence>
<dbReference type="CDD" id="cd20736">
    <property type="entry name" value="PoNe_Nuclease"/>
    <property type="match status" value="1"/>
</dbReference>
<evidence type="ECO:0000256" key="1">
    <source>
        <dbReference type="ARBA" id="ARBA00006738"/>
    </source>
</evidence>
<proteinExistence type="inferred from homology"/>
<protein>
    <recommendedName>
        <fullName evidence="2">UPF0102 protein ENQ35_01385</fullName>
    </recommendedName>
</protein>
<dbReference type="PANTHER" id="PTHR34039">
    <property type="entry name" value="UPF0102 PROTEIN YRAN"/>
    <property type="match status" value="1"/>
</dbReference>
<dbReference type="NCBIfam" id="NF009150">
    <property type="entry name" value="PRK12497.1-3"/>
    <property type="match status" value="1"/>
</dbReference>
<dbReference type="HAMAP" id="MF_00048">
    <property type="entry name" value="UPF0102"/>
    <property type="match status" value="1"/>
</dbReference>
<dbReference type="GO" id="GO:0003676">
    <property type="term" value="F:nucleic acid binding"/>
    <property type="evidence" value="ECO:0007669"/>
    <property type="project" value="InterPro"/>
</dbReference>
<dbReference type="Pfam" id="PF02021">
    <property type="entry name" value="UPF0102"/>
    <property type="match status" value="1"/>
</dbReference>